<keyword evidence="2" id="KW-1185">Reference proteome</keyword>
<evidence type="ECO:0000313" key="1">
    <source>
        <dbReference type="EMBL" id="MBB3954264.1"/>
    </source>
</evidence>
<comment type="caution">
    <text evidence="1">The sequence shown here is derived from an EMBL/GenBank/DDBJ whole genome shotgun (WGS) entry which is preliminary data.</text>
</comment>
<organism evidence="1 2">
    <name type="scientific">Novosphingobium sediminicola</name>
    <dbReference type="NCBI Taxonomy" id="563162"/>
    <lineage>
        <taxon>Bacteria</taxon>
        <taxon>Pseudomonadati</taxon>
        <taxon>Pseudomonadota</taxon>
        <taxon>Alphaproteobacteria</taxon>
        <taxon>Sphingomonadales</taxon>
        <taxon>Sphingomonadaceae</taxon>
        <taxon>Novosphingobium</taxon>
    </lineage>
</organism>
<protein>
    <submittedName>
        <fullName evidence="1">Uncharacterized protein</fullName>
    </submittedName>
</protein>
<evidence type="ECO:0000313" key="2">
    <source>
        <dbReference type="Proteomes" id="UP000548867"/>
    </source>
</evidence>
<name>A0A7W6G527_9SPHN</name>
<dbReference type="EMBL" id="JACIDX010000003">
    <property type="protein sequence ID" value="MBB3954264.1"/>
    <property type="molecule type" value="Genomic_DNA"/>
</dbReference>
<dbReference type="Proteomes" id="UP000548867">
    <property type="component" value="Unassembled WGS sequence"/>
</dbReference>
<proteinExistence type="predicted"/>
<accession>A0A7W6G527</accession>
<reference evidence="1 2" key="1">
    <citation type="submission" date="2020-08" db="EMBL/GenBank/DDBJ databases">
        <title>Genomic Encyclopedia of Type Strains, Phase IV (KMG-IV): sequencing the most valuable type-strain genomes for metagenomic binning, comparative biology and taxonomic classification.</title>
        <authorList>
            <person name="Goeker M."/>
        </authorList>
    </citation>
    <scope>NUCLEOTIDE SEQUENCE [LARGE SCALE GENOMIC DNA]</scope>
    <source>
        <strain evidence="1 2">DSM 27057</strain>
    </source>
</reference>
<sequence>MAHNAGEDALRIKTIERIGVRMANAACHDLHQNLTGLGAFKINLDDFEPSFGRKNNGGSGLYLSASILQ</sequence>
<gene>
    <name evidence="1" type="ORF">GGR38_001191</name>
</gene>
<dbReference type="AlphaFoldDB" id="A0A7W6G527"/>
<dbReference type="AntiFam" id="ANF00088">
    <property type="entry name" value="Shadow ORF (opposite Fdh)"/>
</dbReference>